<reference evidence="2" key="2">
    <citation type="submission" date="2021-04" db="EMBL/GenBank/DDBJ databases">
        <authorList>
            <person name="Gilroy R."/>
        </authorList>
    </citation>
    <scope>NUCLEOTIDE SEQUENCE</scope>
    <source>
        <strain evidence="2">CHK199-9574</strain>
    </source>
</reference>
<accession>A0A9D2CGU3</accession>
<proteinExistence type="predicted"/>
<feature type="domain" description="SGNH hydrolase-type esterase" evidence="1">
    <location>
        <begin position="11"/>
        <end position="193"/>
    </location>
</feature>
<evidence type="ECO:0000313" key="2">
    <source>
        <dbReference type="EMBL" id="HIY78676.1"/>
    </source>
</evidence>
<dbReference type="SUPFAM" id="SSF52266">
    <property type="entry name" value="SGNH hydrolase"/>
    <property type="match status" value="1"/>
</dbReference>
<dbReference type="EMBL" id="DXCO01000039">
    <property type="protein sequence ID" value="HIY78676.1"/>
    <property type="molecule type" value="Genomic_DNA"/>
</dbReference>
<dbReference type="Gene3D" id="3.40.50.1110">
    <property type="entry name" value="SGNH hydrolase"/>
    <property type="match status" value="1"/>
</dbReference>
<comment type="caution">
    <text evidence="2">The sequence shown here is derived from an EMBL/GenBank/DDBJ whole genome shotgun (WGS) entry which is preliminary data.</text>
</comment>
<dbReference type="GO" id="GO:0016787">
    <property type="term" value="F:hydrolase activity"/>
    <property type="evidence" value="ECO:0007669"/>
    <property type="project" value="UniProtKB-KW"/>
</dbReference>
<sequence>MLFKDGDRIIFAGDSVTDTGRENALGDGDYGLGNGYVRLVNTFLTAYYPEYRYDLVNMGVSGNNSRQLLERWDRDITALDPDVVFCMIGINDIWRQFDAPAKPYKHILPDEYEANLDQMAQKSKNVRDFIFLSPFFMEANKEDAMRKMCDEYAAIMRRVAKKNNRPFVDIQAEFDKFLQHRSGIGLSWDRVHPFYIGAMIIARAILREIGFDRPLF</sequence>
<name>A0A9D2CGU3_9FIRM</name>
<keyword evidence="2" id="KW-0378">Hydrolase</keyword>
<protein>
    <submittedName>
        <fullName evidence="2">SGNH/GDSL hydrolase family protein</fullName>
    </submittedName>
</protein>
<dbReference type="InterPro" id="IPR036514">
    <property type="entry name" value="SGNH_hydro_sf"/>
</dbReference>
<dbReference type="InterPro" id="IPR013830">
    <property type="entry name" value="SGNH_hydro"/>
</dbReference>
<reference evidence="2" key="1">
    <citation type="journal article" date="2021" name="PeerJ">
        <title>Extensive microbial diversity within the chicken gut microbiome revealed by metagenomics and culture.</title>
        <authorList>
            <person name="Gilroy R."/>
            <person name="Ravi A."/>
            <person name="Getino M."/>
            <person name="Pursley I."/>
            <person name="Horton D.L."/>
            <person name="Alikhan N.F."/>
            <person name="Baker D."/>
            <person name="Gharbi K."/>
            <person name="Hall N."/>
            <person name="Watson M."/>
            <person name="Adriaenssens E.M."/>
            <person name="Foster-Nyarko E."/>
            <person name="Jarju S."/>
            <person name="Secka A."/>
            <person name="Antonio M."/>
            <person name="Oren A."/>
            <person name="Chaudhuri R.R."/>
            <person name="La Ragione R."/>
            <person name="Hildebrand F."/>
            <person name="Pallen M.J."/>
        </authorList>
    </citation>
    <scope>NUCLEOTIDE SEQUENCE</scope>
    <source>
        <strain evidence="2">CHK199-9574</strain>
    </source>
</reference>
<evidence type="ECO:0000313" key="3">
    <source>
        <dbReference type="Proteomes" id="UP000824135"/>
    </source>
</evidence>
<dbReference type="Pfam" id="PF13472">
    <property type="entry name" value="Lipase_GDSL_2"/>
    <property type="match status" value="1"/>
</dbReference>
<dbReference type="InterPro" id="IPR045136">
    <property type="entry name" value="Iah1-like"/>
</dbReference>
<organism evidence="2 3">
    <name type="scientific">Candidatus Borkfalkia excrementavium</name>
    <dbReference type="NCBI Taxonomy" id="2838505"/>
    <lineage>
        <taxon>Bacteria</taxon>
        <taxon>Bacillati</taxon>
        <taxon>Bacillota</taxon>
        <taxon>Clostridia</taxon>
        <taxon>Christensenellales</taxon>
        <taxon>Christensenellaceae</taxon>
        <taxon>Candidatus Borkfalkia</taxon>
    </lineage>
</organism>
<dbReference type="PANTHER" id="PTHR14209:SF19">
    <property type="entry name" value="ISOAMYL ACETATE-HYDROLYZING ESTERASE 1 HOMOLOG"/>
    <property type="match status" value="1"/>
</dbReference>
<evidence type="ECO:0000259" key="1">
    <source>
        <dbReference type="Pfam" id="PF13472"/>
    </source>
</evidence>
<dbReference type="PANTHER" id="PTHR14209">
    <property type="entry name" value="ISOAMYL ACETATE-HYDROLYZING ESTERASE 1"/>
    <property type="match status" value="1"/>
</dbReference>
<gene>
    <name evidence="2" type="ORF">H9728_06490</name>
</gene>
<dbReference type="AlphaFoldDB" id="A0A9D2CGU3"/>
<dbReference type="Proteomes" id="UP000824135">
    <property type="component" value="Unassembled WGS sequence"/>
</dbReference>
<dbReference type="CDD" id="cd01834">
    <property type="entry name" value="SGNH_hydrolase_like_2"/>
    <property type="match status" value="1"/>
</dbReference>